<sequence length="117" mass="13996">MSKKVRTTDEVMQYLEETWDEMFESYENSKEIFSNKKARGFRTTDEVYEIIEIHHFIAKRKGYRGSMEDFIALLCLKGLNQKVMYDEERGPYIVTRRKGLNMDNYFKKVKEGGKEND</sequence>
<dbReference type="EMBL" id="VTEG01000028">
    <property type="protein sequence ID" value="TYR95734.1"/>
    <property type="molecule type" value="Genomic_DNA"/>
</dbReference>
<reference evidence="1 2" key="1">
    <citation type="submission" date="2019-08" db="EMBL/GenBank/DDBJ databases">
        <title>Bacillus genomes from the desert of Cuatro Cienegas, Coahuila.</title>
        <authorList>
            <person name="Olmedo-Alvarez G."/>
        </authorList>
    </citation>
    <scope>NUCLEOTIDE SEQUENCE [LARGE SCALE GENOMIC DNA]</scope>
    <source>
        <strain evidence="1 2">CH128b_4D</strain>
    </source>
</reference>
<dbReference type="RefSeq" id="WP_148955205.1">
    <property type="nucleotide sequence ID" value="NZ_VTEG01000028.1"/>
</dbReference>
<dbReference type="AlphaFoldDB" id="A0A5D4M1C1"/>
<gene>
    <name evidence="1" type="ORF">FZC84_21315</name>
</gene>
<evidence type="ECO:0000313" key="1">
    <source>
        <dbReference type="EMBL" id="TYR95734.1"/>
    </source>
</evidence>
<organism evidence="1 2">
    <name type="scientific">Rossellomorea vietnamensis</name>
    <dbReference type="NCBI Taxonomy" id="218284"/>
    <lineage>
        <taxon>Bacteria</taxon>
        <taxon>Bacillati</taxon>
        <taxon>Bacillota</taxon>
        <taxon>Bacilli</taxon>
        <taxon>Bacillales</taxon>
        <taxon>Bacillaceae</taxon>
        <taxon>Rossellomorea</taxon>
    </lineage>
</organism>
<proteinExistence type="predicted"/>
<evidence type="ECO:0000313" key="2">
    <source>
        <dbReference type="Proteomes" id="UP000325182"/>
    </source>
</evidence>
<name>A0A5D4M1C1_9BACI</name>
<dbReference type="Proteomes" id="UP000325182">
    <property type="component" value="Unassembled WGS sequence"/>
</dbReference>
<accession>A0A5D4M1C1</accession>
<protein>
    <submittedName>
        <fullName evidence="1">Uncharacterized protein</fullName>
    </submittedName>
</protein>
<comment type="caution">
    <text evidence="1">The sequence shown here is derived from an EMBL/GenBank/DDBJ whole genome shotgun (WGS) entry which is preliminary data.</text>
</comment>